<dbReference type="InterPro" id="IPR046540">
    <property type="entry name" value="DMFA2_C"/>
</dbReference>
<evidence type="ECO:0000313" key="3">
    <source>
        <dbReference type="EMBL" id="GAA1971975.1"/>
    </source>
</evidence>
<evidence type="ECO:0000256" key="1">
    <source>
        <dbReference type="SAM" id="MobiDB-lite"/>
    </source>
</evidence>
<dbReference type="Pfam" id="PF20254">
    <property type="entry name" value="DMFA2_C"/>
    <property type="match status" value="1"/>
</dbReference>
<feature type="region of interest" description="Disordered" evidence="1">
    <location>
        <begin position="12"/>
        <end position="42"/>
    </location>
</feature>
<evidence type="ECO:0000259" key="2">
    <source>
        <dbReference type="Pfam" id="PF20254"/>
    </source>
</evidence>
<gene>
    <name evidence="3" type="ORF">GCM10009817_10100</name>
</gene>
<name>A0ABN2RN41_9MICO</name>
<dbReference type="EMBL" id="BAAAPU010000003">
    <property type="protein sequence ID" value="GAA1971975.1"/>
    <property type="molecule type" value="Genomic_DNA"/>
</dbReference>
<dbReference type="Proteomes" id="UP001500013">
    <property type="component" value="Unassembled WGS sequence"/>
</dbReference>
<feature type="domain" description="N,N-dimethylformamidase beta subunit-like C-terminal" evidence="2">
    <location>
        <begin position="90"/>
        <end position="448"/>
    </location>
</feature>
<evidence type="ECO:0000313" key="4">
    <source>
        <dbReference type="Proteomes" id="UP001500013"/>
    </source>
</evidence>
<accession>A0ABN2RN41</accession>
<sequence length="491" mass="52750">MLLVAAALAQAGCTTSPSTGPAPPTRPTDRPPGTASATHPTSRARLVLDPRWGLTRQAPDGALDGWTDRAGVLPGQPVGLHVSTSAPTWTATAYRMGWYGAVGGAKVWQSAPVKGTVQAPATLVAATRTVQTSWPTSLQLQTRTWPPGAYLIRLDSKVGQRFIPFTVRSPVTRGRVVLVNEVTTWQAYNDWGGYNLYHGRRDYSDRSVVVSFDRPYSVKRSDEMLADDLPTIARAERIGIPAAYATDVDVHADPHLLDGAAAVVFLSHDEYWSLAMRQSVTRARDAGVNVAFLGANNVFRHIRLEAGPTGPDRLEVNFKGSPDPLLGHADADVTVDWREPPVPRPESDLTGVLYACNPVETDMVVTDPSNWLYAGTPARTGLHLTHIVGYEYDRVNLKAPRPARMEILPHSPVRCEGRSSFSDSVWYTVPSGAGVFASGSIWFTQGLPEAGAKGVTAGVVAGMVDNLLRAFAAGPAGRAHPAVPNVGAFYH</sequence>
<organism evidence="3 4">
    <name type="scientific">Terrabacter lapilli</name>
    <dbReference type="NCBI Taxonomy" id="436231"/>
    <lineage>
        <taxon>Bacteria</taxon>
        <taxon>Bacillati</taxon>
        <taxon>Actinomycetota</taxon>
        <taxon>Actinomycetes</taxon>
        <taxon>Micrococcales</taxon>
        <taxon>Intrasporangiaceae</taxon>
        <taxon>Terrabacter</taxon>
    </lineage>
</organism>
<proteinExistence type="predicted"/>
<reference evidence="3 4" key="1">
    <citation type="journal article" date="2019" name="Int. J. Syst. Evol. Microbiol.">
        <title>The Global Catalogue of Microorganisms (GCM) 10K type strain sequencing project: providing services to taxonomists for standard genome sequencing and annotation.</title>
        <authorList>
            <consortium name="The Broad Institute Genomics Platform"/>
            <consortium name="The Broad Institute Genome Sequencing Center for Infectious Disease"/>
            <person name="Wu L."/>
            <person name="Ma J."/>
        </authorList>
    </citation>
    <scope>NUCLEOTIDE SEQUENCE [LARGE SCALE GENOMIC DNA]</scope>
    <source>
        <strain evidence="3 4">JCM 15628</strain>
    </source>
</reference>
<keyword evidence="4" id="KW-1185">Reference proteome</keyword>
<comment type="caution">
    <text evidence="3">The sequence shown here is derived from an EMBL/GenBank/DDBJ whole genome shotgun (WGS) entry which is preliminary data.</text>
</comment>
<protein>
    <recommendedName>
        <fullName evidence="2">N,N-dimethylformamidase beta subunit-like C-terminal domain-containing protein</fullName>
    </recommendedName>
</protein>